<gene>
    <name evidence="2" type="ORF">PFY00_02810</name>
</gene>
<comment type="caution">
    <text evidence="2">The sequence shown here is derived from an EMBL/GenBank/DDBJ whole genome shotgun (WGS) entry which is preliminary data.</text>
</comment>
<organism evidence="2 3">
    <name type="scientific">Thalassococcus lentus</name>
    <dbReference type="NCBI Taxonomy" id="1210524"/>
    <lineage>
        <taxon>Bacteria</taxon>
        <taxon>Pseudomonadati</taxon>
        <taxon>Pseudomonadota</taxon>
        <taxon>Alphaproteobacteria</taxon>
        <taxon>Rhodobacterales</taxon>
        <taxon>Roseobacteraceae</taxon>
        <taxon>Thalassococcus</taxon>
    </lineage>
</organism>
<evidence type="ECO:0000313" key="3">
    <source>
        <dbReference type="Proteomes" id="UP001210720"/>
    </source>
</evidence>
<dbReference type="Pfam" id="PF08666">
    <property type="entry name" value="SAF"/>
    <property type="match status" value="1"/>
</dbReference>
<dbReference type="RefSeq" id="WP_271430990.1">
    <property type="nucleotide sequence ID" value="NZ_JAQIOY010000001.1"/>
</dbReference>
<dbReference type="SUPFAM" id="SSF51735">
    <property type="entry name" value="NAD(P)-binding Rossmann-fold domains"/>
    <property type="match status" value="1"/>
</dbReference>
<dbReference type="CDD" id="cd11616">
    <property type="entry name" value="SAF_DH_OX_like"/>
    <property type="match status" value="1"/>
</dbReference>
<keyword evidence="3" id="KW-1185">Reference proteome</keyword>
<dbReference type="InterPro" id="IPR048423">
    <property type="entry name" value="DRL_cat"/>
</dbReference>
<evidence type="ECO:0000259" key="1">
    <source>
        <dbReference type="SMART" id="SM00858"/>
    </source>
</evidence>
<dbReference type="InterPro" id="IPR013974">
    <property type="entry name" value="SAF"/>
</dbReference>
<dbReference type="PANTHER" id="PTHR37850">
    <property type="entry name" value="STRU PROTEIN"/>
    <property type="match status" value="1"/>
</dbReference>
<name>A0ABT4XP03_9RHOB</name>
<dbReference type="Proteomes" id="UP001210720">
    <property type="component" value="Unassembled WGS sequence"/>
</dbReference>
<proteinExistence type="predicted"/>
<dbReference type="PANTHER" id="PTHR37850:SF3">
    <property type="entry name" value="BLR7815 PROTEIN"/>
    <property type="match status" value="1"/>
</dbReference>
<dbReference type="Pfam" id="PF21135">
    <property type="entry name" value="DRL_cat"/>
    <property type="match status" value="1"/>
</dbReference>
<dbReference type="Gene3D" id="3.40.50.720">
    <property type="entry name" value="NAD(P)-binding Rossmann-like Domain"/>
    <property type="match status" value="1"/>
</dbReference>
<dbReference type="EMBL" id="JAQIOY010000001">
    <property type="protein sequence ID" value="MDA7423650.1"/>
    <property type="molecule type" value="Genomic_DNA"/>
</dbReference>
<evidence type="ECO:0000313" key="2">
    <source>
        <dbReference type="EMBL" id="MDA7423650.1"/>
    </source>
</evidence>
<dbReference type="InterPro" id="IPR005106">
    <property type="entry name" value="Asp/hSer_DH_NAD-bd"/>
</dbReference>
<feature type="domain" description="SAF" evidence="1">
    <location>
        <begin position="361"/>
        <end position="426"/>
    </location>
</feature>
<dbReference type="Pfam" id="PF03447">
    <property type="entry name" value="NAD_binding_3"/>
    <property type="match status" value="1"/>
</dbReference>
<dbReference type="SMART" id="SM00858">
    <property type="entry name" value="SAF"/>
    <property type="match status" value="1"/>
</dbReference>
<dbReference type="InterPro" id="IPR036291">
    <property type="entry name" value="NAD(P)-bd_dom_sf"/>
</dbReference>
<protein>
    <submittedName>
        <fullName evidence="2">SAF domain-containing protein</fullName>
    </submittedName>
</protein>
<reference evidence="2 3" key="1">
    <citation type="submission" date="2023-01" db="EMBL/GenBank/DDBJ databases">
        <title>Thalassococcus onchidii sp. nov., isolated from a marine invertebrate from the South China Sea.</title>
        <authorList>
            <person name="Xu S."/>
            <person name="Liu Z."/>
            <person name="Xu Y."/>
        </authorList>
    </citation>
    <scope>NUCLEOTIDE SEQUENCE [LARGE SCALE GENOMIC DNA]</scope>
    <source>
        <strain evidence="2 3">KCTC 32084</strain>
    </source>
</reference>
<accession>A0ABT4XP03</accession>
<sequence>MSLFRQLQKRQEDQRPIRVAVIGAGKFGTMFLAQALRLPGVHVVGIADLNVQVAKSNLALAGWPDEQYSASSLNAAIQSGQTYVVDDANLLIGAPVVDLVVECTGNPIVAVDHVMAAFRNGKPVVSATVEADALCGAALAQKAREHGVVYSMAYGDQPALVCELVDWARTCGFEVAAAGRGHKWKPEYRFSTPETVWDHWGLTPEQAERGRLNPKMFNSFLDGTKPAIESAAIANACGLDAPSEGLLFPSGSIDDLPNQMRPVQEGGVLEGHGMVEVQNCLDADGDQIGYDIRMGVFVCVKAVTDYQKHCLEEYKVRTDDSGIYMCAYKRWHLIGLELGMSVANVGLRGESTGTADSFRADVIAVAKRDLVPGEMLDGEGGYTVAGQLRPSAISVPAGLLPLGLAGGVKVLRPVKADQPLTYEDVEVDTSLTAYQLRRSAEAMLSV</sequence>